<feature type="compositionally biased region" description="Polar residues" evidence="5">
    <location>
        <begin position="839"/>
        <end position="850"/>
    </location>
</feature>
<dbReference type="PANTHER" id="PTHR44329">
    <property type="entry name" value="SERINE/THREONINE-PROTEIN KINASE TNNI3K-RELATED"/>
    <property type="match status" value="1"/>
</dbReference>
<dbReference type="Pfam" id="PF07714">
    <property type="entry name" value="PK_Tyr_Ser-Thr"/>
    <property type="match status" value="1"/>
</dbReference>
<evidence type="ECO:0000259" key="6">
    <source>
        <dbReference type="PROSITE" id="PS50011"/>
    </source>
</evidence>
<feature type="compositionally biased region" description="Basic and acidic residues" evidence="5">
    <location>
        <begin position="997"/>
        <end position="1009"/>
    </location>
</feature>
<feature type="compositionally biased region" description="Basic and acidic residues" evidence="5">
    <location>
        <begin position="812"/>
        <end position="824"/>
    </location>
</feature>
<dbReference type="OrthoDB" id="635774at2759"/>
<name>A0A0F2LXX9_SPOSC</name>
<proteinExistence type="predicted"/>
<evidence type="ECO:0000313" key="8">
    <source>
        <dbReference type="Proteomes" id="UP000033710"/>
    </source>
</evidence>
<protein>
    <submittedName>
        <fullName evidence="7">Protein kinase domain-containing protein</fullName>
    </submittedName>
</protein>
<evidence type="ECO:0000256" key="2">
    <source>
        <dbReference type="ARBA" id="ARBA00022741"/>
    </source>
</evidence>
<dbReference type="AlphaFoldDB" id="A0A0F2LXX9"/>
<dbReference type="VEuPathDB" id="FungiDB:SPSK_03000"/>
<dbReference type="Proteomes" id="UP000033710">
    <property type="component" value="Unassembled WGS sequence"/>
</dbReference>
<feature type="compositionally biased region" description="Polar residues" evidence="5">
    <location>
        <begin position="226"/>
        <end position="238"/>
    </location>
</feature>
<dbReference type="InterPro" id="IPR051681">
    <property type="entry name" value="Ser/Thr_Kinases-Pseudokinases"/>
</dbReference>
<evidence type="ECO:0000256" key="1">
    <source>
        <dbReference type="ARBA" id="ARBA00022679"/>
    </source>
</evidence>
<dbReference type="PANTHER" id="PTHR44329:SF288">
    <property type="entry name" value="MITOGEN-ACTIVATED PROTEIN KINASE KINASE KINASE 20"/>
    <property type="match status" value="1"/>
</dbReference>
<dbReference type="PROSITE" id="PS50011">
    <property type="entry name" value="PROTEIN_KINASE_DOM"/>
    <property type="match status" value="1"/>
</dbReference>
<reference evidence="7 8" key="2">
    <citation type="journal article" date="2015" name="Eukaryot. Cell">
        <title>Asexual propagation of a virulent clone complex in a human and feline outbreak of sporotrichosis.</title>
        <authorList>
            <person name="Teixeira Mde M."/>
            <person name="Rodrigues A.M."/>
            <person name="Tsui C.K."/>
            <person name="de Almeida L.G."/>
            <person name="Van Diepeningen A.D."/>
            <person name="van den Ende B.G."/>
            <person name="Fernandes G.F."/>
            <person name="Kano R."/>
            <person name="Hamelin R.C."/>
            <person name="Lopes-Bezerra L.M."/>
            <person name="Vasconcelos A.T."/>
            <person name="de Hoog S."/>
            <person name="de Camargo Z.P."/>
            <person name="Felipe M.S."/>
        </authorList>
    </citation>
    <scope>NUCLEOTIDE SEQUENCE [LARGE SCALE GENOMIC DNA]</scope>
    <source>
        <strain evidence="7 8">1099-18</strain>
    </source>
</reference>
<dbReference type="GO" id="GO:0005524">
    <property type="term" value="F:ATP binding"/>
    <property type="evidence" value="ECO:0007669"/>
    <property type="project" value="UniProtKB-KW"/>
</dbReference>
<keyword evidence="2" id="KW-0547">Nucleotide-binding</keyword>
<keyword evidence="1" id="KW-0808">Transferase</keyword>
<feature type="compositionally biased region" description="Basic and acidic residues" evidence="5">
    <location>
        <begin position="161"/>
        <end position="172"/>
    </location>
</feature>
<dbReference type="GeneID" id="27665122"/>
<dbReference type="Gene3D" id="1.10.510.10">
    <property type="entry name" value="Transferase(Phosphotransferase) domain 1"/>
    <property type="match status" value="1"/>
</dbReference>
<feature type="compositionally biased region" description="Acidic residues" evidence="5">
    <location>
        <begin position="864"/>
        <end position="878"/>
    </location>
</feature>
<evidence type="ECO:0000256" key="5">
    <source>
        <dbReference type="SAM" id="MobiDB-lite"/>
    </source>
</evidence>
<keyword evidence="3 7" id="KW-0418">Kinase</keyword>
<feature type="region of interest" description="Disordered" evidence="5">
    <location>
        <begin position="794"/>
        <end position="887"/>
    </location>
</feature>
<dbReference type="InterPro" id="IPR001245">
    <property type="entry name" value="Ser-Thr/Tyr_kinase_cat_dom"/>
</dbReference>
<keyword evidence="4" id="KW-0067">ATP-binding</keyword>
<dbReference type="RefSeq" id="XP_016584989.1">
    <property type="nucleotide sequence ID" value="XM_016729845.1"/>
</dbReference>
<dbReference type="SUPFAM" id="SSF56112">
    <property type="entry name" value="Protein kinase-like (PK-like)"/>
    <property type="match status" value="1"/>
</dbReference>
<dbReference type="InterPro" id="IPR000719">
    <property type="entry name" value="Prot_kinase_dom"/>
</dbReference>
<dbReference type="CDD" id="cd00180">
    <property type="entry name" value="PKc"/>
    <property type="match status" value="1"/>
</dbReference>
<organism evidence="7 8">
    <name type="scientific">Sporothrix schenckii 1099-18</name>
    <dbReference type="NCBI Taxonomy" id="1397361"/>
    <lineage>
        <taxon>Eukaryota</taxon>
        <taxon>Fungi</taxon>
        <taxon>Dikarya</taxon>
        <taxon>Ascomycota</taxon>
        <taxon>Pezizomycotina</taxon>
        <taxon>Sordariomycetes</taxon>
        <taxon>Sordariomycetidae</taxon>
        <taxon>Ophiostomatales</taxon>
        <taxon>Ophiostomataceae</taxon>
        <taxon>Sporothrix</taxon>
    </lineage>
</organism>
<feature type="region of interest" description="Disordered" evidence="5">
    <location>
        <begin position="974"/>
        <end position="1037"/>
    </location>
</feature>
<evidence type="ECO:0000256" key="4">
    <source>
        <dbReference type="ARBA" id="ARBA00022840"/>
    </source>
</evidence>
<feature type="domain" description="Protein kinase" evidence="6">
    <location>
        <begin position="441"/>
        <end position="702"/>
    </location>
</feature>
<feature type="compositionally biased region" description="Polar residues" evidence="5">
    <location>
        <begin position="174"/>
        <end position="194"/>
    </location>
</feature>
<sequence length="1037" mass="113510">MAQPTSLPSEPQAGSLRTAPLASSVPPASPTKSIWKRLLNRSASAHPREPVQCPSAELPQSASPAVLPFAQEPTAQKLETSGPLDPARDGLGVGHDDQLPSSSNAEAPAADADGGIATKTSSNSRRAPHRDVVPGLPRAQTFARQQSELRGNLMPIIPTSAERRGVSADRRLTRSVSSPTSSQILSDPRTSAPNVSYRPKPGISDAAKPATGAPQEEAVPPVPTIPSLTATVASSGQPPISEAETDDTTAVTSGDGLIHGDAAPAPQPAASGGDNDCGPSDAHSVAGNIAKENEETFHIDTASMTSSQYEHRIRYELEHVWILNLSMHFRDKSRREKFFVTYRQRPDLTRRVTISLDYRNAPDGSLEMDLLDTKLQRDKNEMIYEAIRESLVDIQFYNTVTNLKLQTTDGRLHVHVVEDTTEIIDYPSAQFVHHLGCRKIRESDVEFDSHMSGFVYRVRVEGRVLIKKEIPGPDSVDEFLYEVNALNFLRGSQNVIELYGVIIGDDDRVRGLLISYAEQGALIDILYENNHGIPWYTRMKWARQIVHGLSEIHEAGFVQGDFTLSNIVIDYDGNAKIIDINRRGCPVGWEPPEATPLIQSDQRISMYIGVKSDLYQLGMVLWALATQEDDPEAHGRPLLLGDDVGVPQWYRSIVDTCLAEDPRERSQALQLLRYFPRPSTHFDDSDYEDDWVHGTHHHHPAFYAHSAPSGSVDDGSNSFRNRAAELGSVPSGDDHADDIAGQFIERERPDFVVDKFTSLTPVIRDVTPSNDWAYVNNFGHTYVSPSNGVSNESYYYPTRGRSPPRKSHSGYGRRDGSWIRKESLEQQTSAADALHVKQAESSPNRSNLPSSEPPALSELKDEDVQVGDEADVPDDTVDADTKESSDLEVVETVHKEAADDVAVDIPADDNGAAHTASPETDVQPLVIKASASNISDAKSKDATVPSSPERPSECHYSLANGALAHEVVPLDTANSLERSGSDSKISDQIKGVGAVYEDEKAFPRHMSLEHDEEDRDADDGHDANELDAVPATECQER</sequence>
<accession>A0A0F2LXX9</accession>
<evidence type="ECO:0000313" key="7">
    <source>
        <dbReference type="EMBL" id="KJR82313.1"/>
    </source>
</evidence>
<feature type="region of interest" description="Disordered" evidence="5">
    <location>
        <begin position="932"/>
        <end position="953"/>
    </location>
</feature>
<dbReference type="InterPro" id="IPR011009">
    <property type="entry name" value="Kinase-like_dom_sf"/>
</dbReference>
<reference evidence="7 8" key="1">
    <citation type="journal article" date="2014" name="BMC Genomics">
        <title>Comparative genomics of the major fungal agents of human and animal Sporotrichosis: Sporothrix schenckii and Sporothrix brasiliensis.</title>
        <authorList>
            <person name="Teixeira M.M."/>
            <person name="de Almeida L.G."/>
            <person name="Kubitschek-Barreira P."/>
            <person name="Alves F.L."/>
            <person name="Kioshima E.S."/>
            <person name="Abadio A.K."/>
            <person name="Fernandes L."/>
            <person name="Derengowski L.S."/>
            <person name="Ferreira K.S."/>
            <person name="Souza R.C."/>
            <person name="Ruiz J.C."/>
            <person name="de Andrade N.C."/>
            <person name="Paes H.C."/>
            <person name="Nicola A.M."/>
            <person name="Albuquerque P."/>
            <person name="Gerber A.L."/>
            <person name="Martins V.P."/>
            <person name="Peconick L.D."/>
            <person name="Neto A.V."/>
            <person name="Chaucanez C.B."/>
            <person name="Silva P.A."/>
            <person name="Cunha O.L."/>
            <person name="de Oliveira F.F."/>
            <person name="dos Santos T.C."/>
            <person name="Barros A.L."/>
            <person name="Soares M.A."/>
            <person name="de Oliveira L.M."/>
            <person name="Marini M.M."/>
            <person name="Villalobos-Duno H."/>
            <person name="Cunha M.M."/>
            <person name="de Hoog S."/>
            <person name="da Silveira J.F."/>
            <person name="Henrissat B."/>
            <person name="Nino-Vega G.A."/>
            <person name="Cisalpino P.S."/>
            <person name="Mora-Montes H.M."/>
            <person name="Almeida S.R."/>
            <person name="Stajich J.E."/>
            <person name="Lopes-Bezerra L.M."/>
            <person name="Vasconcelos A.T."/>
            <person name="Felipe M.S."/>
        </authorList>
    </citation>
    <scope>NUCLEOTIDE SEQUENCE [LARGE SCALE GENOMIC DNA]</scope>
    <source>
        <strain evidence="7 8">1099-18</strain>
    </source>
</reference>
<dbReference type="EMBL" id="AXCR01000010">
    <property type="protein sequence ID" value="KJR82313.1"/>
    <property type="molecule type" value="Genomic_DNA"/>
</dbReference>
<dbReference type="GO" id="GO:0004674">
    <property type="term" value="F:protein serine/threonine kinase activity"/>
    <property type="evidence" value="ECO:0007669"/>
    <property type="project" value="TreeGrafter"/>
</dbReference>
<comment type="caution">
    <text evidence="7">The sequence shown here is derived from an EMBL/GenBank/DDBJ whole genome shotgun (WGS) entry which is preliminary data.</text>
</comment>
<dbReference type="KEGG" id="ssck:SPSK_03000"/>
<evidence type="ECO:0000256" key="3">
    <source>
        <dbReference type="ARBA" id="ARBA00022777"/>
    </source>
</evidence>
<feature type="region of interest" description="Disordered" evidence="5">
    <location>
        <begin position="1"/>
        <end position="284"/>
    </location>
</feature>
<gene>
    <name evidence="7" type="ORF">SPSK_03000</name>
</gene>